<evidence type="ECO:0008006" key="3">
    <source>
        <dbReference type="Google" id="ProtNLM"/>
    </source>
</evidence>
<name>A0A4C1UJJ3_EUMVA</name>
<organism evidence="1 2">
    <name type="scientific">Eumeta variegata</name>
    <name type="common">Bagworm moth</name>
    <name type="synonym">Eumeta japonica</name>
    <dbReference type="NCBI Taxonomy" id="151549"/>
    <lineage>
        <taxon>Eukaryota</taxon>
        <taxon>Metazoa</taxon>
        <taxon>Ecdysozoa</taxon>
        <taxon>Arthropoda</taxon>
        <taxon>Hexapoda</taxon>
        <taxon>Insecta</taxon>
        <taxon>Pterygota</taxon>
        <taxon>Neoptera</taxon>
        <taxon>Endopterygota</taxon>
        <taxon>Lepidoptera</taxon>
        <taxon>Glossata</taxon>
        <taxon>Ditrysia</taxon>
        <taxon>Tineoidea</taxon>
        <taxon>Psychidae</taxon>
        <taxon>Oiketicinae</taxon>
        <taxon>Eumeta</taxon>
    </lineage>
</organism>
<gene>
    <name evidence="1" type="ORF">EVAR_18235_1</name>
</gene>
<dbReference type="EMBL" id="BGZK01000182">
    <property type="protein sequence ID" value="GBP26598.1"/>
    <property type="molecule type" value="Genomic_DNA"/>
</dbReference>
<sequence>MGHALAEARGYVTALTSGRAPAGVTSRPPDPLPMSFQSQLTPVNVERARITGNTFFYDFFAPSYPVTGTLTKPKEQHAERHTTSYLPGAFAAVSNERTTTDHHRLLLHHDQASTHSVLKSRIFLDGTAVTLIDQLPCSLDLALYDSFRSPK</sequence>
<reference evidence="1 2" key="1">
    <citation type="journal article" date="2019" name="Commun. Biol.">
        <title>The bagworm genome reveals a unique fibroin gene that provides high tensile strength.</title>
        <authorList>
            <person name="Kono N."/>
            <person name="Nakamura H."/>
            <person name="Ohtoshi R."/>
            <person name="Tomita M."/>
            <person name="Numata K."/>
            <person name="Arakawa K."/>
        </authorList>
    </citation>
    <scope>NUCLEOTIDE SEQUENCE [LARGE SCALE GENOMIC DNA]</scope>
</reference>
<comment type="caution">
    <text evidence="1">The sequence shown here is derived from an EMBL/GenBank/DDBJ whole genome shotgun (WGS) entry which is preliminary data.</text>
</comment>
<protein>
    <recommendedName>
        <fullName evidence="3">Mariner Mos1 transposase</fullName>
    </recommendedName>
</protein>
<dbReference type="Proteomes" id="UP000299102">
    <property type="component" value="Unassembled WGS sequence"/>
</dbReference>
<keyword evidence="2" id="KW-1185">Reference proteome</keyword>
<dbReference type="AlphaFoldDB" id="A0A4C1UJJ3"/>
<evidence type="ECO:0000313" key="1">
    <source>
        <dbReference type="EMBL" id="GBP26598.1"/>
    </source>
</evidence>
<proteinExistence type="predicted"/>
<evidence type="ECO:0000313" key="2">
    <source>
        <dbReference type="Proteomes" id="UP000299102"/>
    </source>
</evidence>
<accession>A0A4C1UJJ3</accession>